<comment type="caution">
    <text evidence="7">The sequence shown here is derived from an EMBL/GenBank/DDBJ whole genome shotgun (WGS) entry which is preliminary data.</text>
</comment>
<evidence type="ECO:0000256" key="5">
    <source>
        <dbReference type="ARBA" id="ARBA00023136"/>
    </source>
</evidence>
<dbReference type="InterPro" id="IPR036259">
    <property type="entry name" value="MFS_trans_sf"/>
</dbReference>
<dbReference type="EMBL" id="JOJR01000052">
    <property type="protein sequence ID" value="RCN48039.1"/>
    <property type="molecule type" value="Genomic_DNA"/>
</dbReference>
<name>A0A368GXH2_ANCCA</name>
<dbReference type="InterPro" id="IPR010291">
    <property type="entry name" value="Ion_channel_UNC-93"/>
</dbReference>
<feature type="transmembrane region" description="Helical" evidence="6">
    <location>
        <begin position="101"/>
        <end position="121"/>
    </location>
</feature>
<proteinExistence type="inferred from homology"/>
<dbReference type="SUPFAM" id="SSF103473">
    <property type="entry name" value="MFS general substrate transporter"/>
    <property type="match status" value="1"/>
</dbReference>
<feature type="transmembrane region" description="Helical" evidence="6">
    <location>
        <begin position="6"/>
        <end position="24"/>
    </location>
</feature>
<dbReference type="PANTHER" id="PTHR23294:SF18">
    <property type="entry name" value="UNC93-LIKE PROTEIN MFSD11"/>
    <property type="match status" value="1"/>
</dbReference>
<sequence length="374" mass="40999">MTSSYFELICIVLLGLGHMCVFIGNDAQTFLVESVMHSVNGREPDRIDAHAGYYGLFFSAALLVVILYFNDASKLSYDATNSTQHDSQPANSREFSDNDIVLMYGAFAAVTVCANIIFALIPARDLDDCIEGGKPKRLLSFTEEMRVMLSSFVNPNILLLTPLFFHIGIVTAFWLAVYPTTFLFTHSLTSYTYLAAYYSAFAGFGEIAMGVIITFGSRLVKDFGLSPTMCISSATMLVALGTMTASVPEWATIAPTSEPAWLLQPSVWVTLMVALIFGMIDSATNTVRNVACALAMPEARAQAFAISKFYQASPCQCSLNGVQLPHVHLPSRGTSFSHYRSLHCGPCMGPTTNQRPNKQHSCIASFDKINRHHK</sequence>
<dbReference type="STRING" id="29170.A0A368GXH2"/>
<dbReference type="OrthoDB" id="5856527at2759"/>
<evidence type="ECO:0000313" key="7">
    <source>
        <dbReference type="EMBL" id="RCN48039.1"/>
    </source>
</evidence>
<keyword evidence="5 6" id="KW-0472">Membrane</keyword>
<evidence type="ECO:0000256" key="6">
    <source>
        <dbReference type="SAM" id="Phobius"/>
    </source>
</evidence>
<evidence type="ECO:0000256" key="3">
    <source>
        <dbReference type="ARBA" id="ARBA00022692"/>
    </source>
</evidence>
<keyword evidence="3 6" id="KW-0812">Transmembrane</keyword>
<feature type="transmembrane region" description="Helical" evidence="6">
    <location>
        <begin position="156"/>
        <end position="176"/>
    </location>
</feature>
<dbReference type="GO" id="GO:0016020">
    <property type="term" value="C:membrane"/>
    <property type="evidence" value="ECO:0007669"/>
    <property type="project" value="UniProtKB-SubCell"/>
</dbReference>
<evidence type="ECO:0000256" key="4">
    <source>
        <dbReference type="ARBA" id="ARBA00022989"/>
    </source>
</evidence>
<feature type="transmembrane region" description="Helical" evidence="6">
    <location>
        <begin position="51"/>
        <end position="69"/>
    </location>
</feature>
<accession>A0A368GXH2</accession>
<gene>
    <name evidence="7" type="ORF">ANCCAN_05865</name>
</gene>
<protein>
    <submittedName>
        <fullName evidence="7">Uncharacterized protein</fullName>
    </submittedName>
</protein>
<dbReference type="PANTHER" id="PTHR23294">
    <property type="entry name" value="ET TRANSLATION PRODUCT-RELATED"/>
    <property type="match status" value="1"/>
</dbReference>
<comment type="similarity">
    <text evidence="2">Belongs to the unc-93 family.</text>
</comment>
<feature type="transmembrane region" description="Helical" evidence="6">
    <location>
        <begin position="196"/>
        <end position="216"/>
    </location>
</feature>
<dbReference type="AlphaFoldDB" id="A0A368GXH2"/>
<evidence type="ECO:0000256" key="2">
    <source>
        <dbReference type="ARBA" id="ARBA00009172"/>
    </source>
</evidence>
<keyword evidence="8" id="KW-1185">Reference proteome</keyword>
<dbReference type="InterPro" id="IPR051617">
    <property type="entry name" value="UNC-93-like_regulator"/>
</dbReference>
<feature type="transmembrane region" description="Helical" evidence="6">
    <location>
        <begin position="228"/>
        <end position="248"/>
    </location>
</feature>
<dbReference type="Proteomes" id="UP000252519">
    <property type="component" value="Unassembled WGS sequence"/>
</dbReference>
<organism evidence="7 8">
    <name type="scientific">Ancylostoma caninum</name>
    <name type="common">Dog hookworm</name>
    <dbReference type="NCBI Taxonomy" id="29170"/>
    <lineage>
        <taxon>Eukaryota</taxon>
        <taxon>Metazoa</taxon>
        <taxon>Ecdysozoa</taxon>
        <taxon>Nematoda</taxon>
        <taxon>Chromadorea</taxon>
        <taxon>Rhabditida</taxon>
        <taxon>Rhabditina</taxon>
        <taxon>Rhabditomorpha</taxon>
        <taxon>Strongyloidea</taxon>
        <taxon>Ancylostomatidae</taxon>
        <taxon>Ancylostomatinae</taxon>
        <taxon>Ancylostoma</taxon>
    </lineage>
</organism>
<reference evidence="7 8" key="1">
    <citation type="submission" date="2014-10" db="EMBL/GenBank/DDBJ databases">
        <title>Draft genome of the hookworm Ancylostoma caninum.</title>
        <authorList>
            <person name="Mitreva M."/>
        </authorList>
    </citation>
    <scope>NUCLEOTIDE SEQUENCE [LARGE SCALE GENOMIC DNA]</scope>
    <source>
        <strain evidence="7 8">Baltimore</strain>
    </source>
</reference>
<comment type="subcellular location">
    <subcellularLocation>
        <location evidence="1">Membrane</location>
        <topology evidence="1">Multi-pass membrane protein</topology>
    </subcellularLocation>
</comment>
<evidence type="ECO:0000256" key="1">
    <source>
        <dbReference type="ARBA" id="ARBA00004141"/>
    </source>
</evidence>
<feature type="transmembrane region" description="Helical" evidence="6">
    <location>
        <begin position="260"/>
        <end position="280"/>
    </location>
</feature>
<evidence type="ECO:0000313" key="8">
    <source>
        <dbReference type="Proteomes" id="UP000252519"/>
    </source>
</evidence>
<keyword evidence="4 6" id="KW-1133">Transmembrane helix</keyword>
<dbReference type="Pfam" id="PF05978">
    <property type="entry name" value="UNC-93"/>
    <property type="match status" value="1"/>
</dbReference>